<keyword evidence="1" id="KW-0472">Membrane</keyword>
<gene>
    <name evidence="2" type="ORF">Bhyg_06359</name>
</gene>
<protein>
    <submittedName>
        <fullName evidence="2">Uncharacterized protein</fullName>
    </submittedName>
</protein>
<name>A0A9Q0N0L5_9DIPT</name>
<evidence type="ECO:0000313" key="2">
    <source>
        <dbReference type="EMBL" id="KAJ6641420.1"/>
    </source>
</evidence>
<dbReference type="AlphaFoldDB" id="A0A9Q0N0L5"/>
<comment type="caution">
    <text evidence="2">The sequence shown here is derived from an EMBL/GenBank/DDBJ whole genome shotgun (WGS) entry which is preliminary data.</text>
</comment>
<proteinExistence type="predicted"/>
<evidence type="ECO:0000256" key="1">
    <source>
        <dbReference type="SAM" id="Phobius"/>
    </source>
</evidence>
<reference evidence="2" key="1">
    <citation type="submission" date="2022-07" db="EMBL/GenBank/DDBJ databases">
        <authorList>
            <person name="Trinca V."/>
            <person name="Uliana J.V.C."/>
            <person name="Torres T.T."/>
            <person name="Ward R.J."/>
            <person name="Monesi N."/>
        </authorList>
    </citation>
    <scope>NUCLEOTIDE SEQUENCE</scope>
    <source>
        <strain evidence="2">HSMRA1968</strain>
        <tissue evidence="2">Whole embryos</tissue>
    </source>
</reference>
<accession>A0A9Q0N0L5</accession>
<feature type="transmembrane region" description="Helical" evidence="1">
    <location>
        <begin position="15"/>
        <end position="39"/>
    </location>
</feature>
<keyword evidence="1" id="KW-0812">Transmembrane</keyword>
<keyword evidence="1" id="KW-1133">Transmembrane helix</keyword>
<sequence length="80" mass="8702">MQPDKAERGKALRQVIAAFIANLGTINTGLMFGFSAVVIPQLKAKDSIIPIDESQESWVEPSLCDINVPIECIAALRFSN</sequence>
<dbReference type="OrthoDB" id="6612291at2759"/>
<dbReference type="EMBL" id="WJQU01000002">
    <property type="protein sequence ID" value="KAJ6641420.1"/>
    <property type="molecule type" value="Genomic_DNA"/>
</dbReference>
<evidence type="ECO:0000313" key="3">
    <source>
        <dbReference type="Proteomes" id="UP001151699"/>
    </source>
</evidence>
<dbReference type="Proteomes" id="UP001151699">
    <property type="component" value="Chromosome B"/>
</dbReference>
<organism evidence="2 3">
    <name type="scientific">Pseudolycoriella hygida</name>
    <dbReference type="NCBI Taxonomy" id="35572"/>
    <lineage>
        <taxon>Eukaryota</taxon>
        <taxon>Metazoa</taxon>
        <taxon>Ecdysozoa</taxon>
        <taxon>Arthropoda</taxon>
        <taxon>Hexapoda</taxon>
        <taxon>Insecta</taxon>
        <taxon>Pterygota</taxon>
        <taxon>Neoptera</taxon>
        <taxon>Endopterygota</taxon>
        <taxon>Diptera</taxon>
        <taxon>Nematocera</taxon>
        <taxon>Sciaroidea</taxon>
        <taxon>Sciaridae</taxon>
        <taxon>Pseudolycoriella</taxon>
    </lineage>
</organism>
<keyword evidence="3" id="KW-1185">Reference proteome</keyword>